<dbReference type="Proteomes" id="UP000177370">
    <property type="component" value="Unassembled WGS sequence"/>
</dbReference>
<dbReference type="InterPro" id="IPR003594">
    <property type="entry name" value="HATPase_dom"/>
</dbReference>
<dbReference type="EMBL" id="MFTP01000005">
    <property type="protein sequence ID" value="OGI66087.1"/>
    <property type="molecule type" value="Genomic_DNA"/>
</dbReference>
<evidence type="ECO:0000259" key="5">
    <source>
        <dbReference type="PROSITE" id="PS50109"/>
    </source>
</evidence>
<reference evidence="6 7" key="1">
    <citation type="journal article" date="2016" name="Nat. Commun.">
        <title>Thousands of microbial genomes shed light on interconnected biogeochemical processes in an aquifer system.</title>
        <authorList>
            <person name="Anantharaman K."/>
            <person name="Brown C.T."/>
            <person name="Hug L.A."/>
            <person name="Sharon I."/>
            <person name="Castelle C.J."/>
            <person name="Probst A.J."/>
            <person name="Thomas B.C."/>
            <person name="Singh A."/>
            <person name="Wilkins M.J."/>
            <person name="Karaoz U."/>
            <person name="Brodie E.L."/>
            <person name="Williams K.H."/>
            <person name="Hubbard S.S."/>
            <person name="Banfield J.F."/>
        </authorList>
    </citation>
    <scope>NUCLEOTIDE SEQUENCE [LARGE SCALE GENOMIC DNA]</scope>
</reference>
<keyword evidence="4" id="KW-0472">Membrane</keyword>
<dbReference type="PRINTS" id="PR00344">
    <property type="entry name" value="BCTRLSENSOR"/>
</dbReference>
<gene>
    <name evidence="6" type="ORF">A2647_01930</name>
</gene>
<dbReference type="SMART" id="SM00387">
    <property type="entry name" value="HATPase_c"/>
    <property type="match status" value="1"/>
</dbReference>
<dbReference type="SUPFAM" id="SSF55874">
    <property type="entry name" value="ATPase domain of HSP90 chaperone/DNA topoisomerase II/histidine kinase"/>
    <property type="match status" value="1"/>
</dbReference>
<protein>
    <recommendedName>
        <fullName evidence="2">histidine kinase</fullName>
        <ecNumber evidence="2">2.7.13.3</ecNumber>
    </recommendedName>
</protein>
<name>A0A1F6V8T7_9BACT</name>
<evidence type="ECO:0000256" key="2">
    <source>
        <dbReference type="ARBA" id="ARBA00012438"/>
    </source>
</evidence>
<feature type="transmembrane region" description="Helical" evidence="4">
    <location>
        <begin position="15"/>
        <end position="35"/>
    </location>
</feature>
<evidence type="ECO:0000313" key="7">
    <source>
        <dbReference type="Proteomes" id="UP000177370"/>
    </source>
</evidence>
<dbReference type="PROSITE" id="PS50109">
    <property type="entry name" value="HIS_KIN"/>
    <property type="match status" value="1"/>
</dbReference>
<feature type="domain" description="Histidine kinase" evidence="5">
    <location>
        <begin position="276"/>
        <end position="494"/>
    </location>
</feature>
<evidence type="ECO:0000256" key="1">
    <source>
        <dbReference type="ARBA" id="ARBA00000085"/>
    </source>
</evidence>
<organism evidence="6 7">
    <name type="scientific">Candidatus Nomurabacteria bacterium RIFCSPHIGHO2_01_FULL_40_24b</name>
    <dbReference type="NCBI Taxonomy" id="1801739"/>
    <lineage>
        <taxon>Bacteria</taxon>
        <taxon>Candidatus Nomuraibacteriota</taxon>
    </lineage>
</organism>
<accession>A0A1F6V8T7</accession>
<dbReference type="Gene3D" id="3.30.565.10">
    <property type="entry name" value="Histidine kinase-like ATPase, C-terminal domain"/>
    <property type="match status" value="1"/>
</dbReference>
<dbReference type="Pfam" id="PF02518">
    <property type="entry name" value="HATPase_c"/>
    <property type="match status" value="1"/>
</dbReference>
<dbReference type="InterPro" id="IPR004358">
    <property type="entry name" value="Sig_transdc_His_kin-like_C"/>
</dbReference>
<evidence type="ECO:0000256" key="4">
    <source>
        <dbReference type="SAM" id="Phobius"/>
    </source>
</evidence>
<feature type="transmembrane region" description="Helical" evidence="4">
    <location>
        <begin position="227"/>
        <end position="249"/>
    </location>
</feature>
<proteinExistence type="predicted"/>
<evidence type="ECO:0000313" key="6">
    <source>
        <dbReference type="EMBL" id="OGI66087.1"/>
    </source>
</evidence>
<dbReference type="PANTHER" id="PTHR43547">
    <property type="entry name" value="TWO-COMPONENT HISTIDINE KINASE"/>
    <property type="match status" value="1"/>
</dbReference>
<keyword evidence="4" id="KW-0812">Transmembrane</keyword>
<comment type="catalytic activity">
    <reaction evidence="1">
        <text>ATP + protein L-histidine = ADP + protein N-phospho-L-histidine.</text>
        <dbReference type="EC" id="2.7.13.3"/>
    </reaction>
</comment>
<dbReference type="PANTHER" id="PTHR43547:SF2">
    <property type="entry name" value="HYBRID SIGNAL TRANSDUCTION HISTIDINE KINASE C"/>
    <property type="match status" value="1"/>
</dbReference>
<dbReference type="InterPro" id="IPR005467">
    <property type="entry name" value="His_kinase_dom"/>
</dbReference>
<comment type="caution">
    <text evidence="6">The sequence shown here is derived from an EMBL/GenBank/DDBJ whole genome shotgun (WGS) entry which is preliminary data.</text>
</comment>
<dbReference type="GO" id="GO:0000155">
    <property type="term" value="F:phosphorelay sensor kinase activity"/>
    <property type="evidence" value="ECO:0007669"/>
    <property type="project" value="TreeGrafter"/>
</dbReference>
<keyword evidence="3" id="KW-0597">Phosphoprotein</keyword>
<dbReference type="AlphaFoldDB" id="A0A1F6V8T7"/>
<sequence>MNKAKSKGIVNPTKIAIAVLIVSIFIVIFASRILYQRTVDLLTENLRERILTVSITAASNINSDDLEALKVESDWEKPEWSRVVNQLHKAKYSNKDIVFMYIFRKKSDDPTQMEFVADADSIDPYANTGGDSSRYVDVNRDGVVEPDGPDKLQWPGQGYPEAVDIPEAFEAYNGPLTSKDLYTDDYGTVLTGYAPIKDQNGDTVAVLATDIKADDFFAITEQTLRPFLIFIAFLTTIISILIVIIISAWRRYAKSLEKLNIDLKEVIQQRESLVHLITHKVKGSFTRTKYIFAEMISGSFGEVTPETKKMAEKGLESDEIGIRTIDLVLNASNLESGIVKYDMKKVNLKEIVDKTVAEKKISAESKGLKLETGISNETFNVLGDAFWLREVVLNLIDNSVKYTKEGTIMVGLLKQAGKIIFSVKDTGVGINPEDKKNLFTEGGRGKESVKMNVDSTGYGLFSVKLIVDAHGGRVWVESLGPGHGATFFVELDAV</sequence>
<evidence type="ECO:0000256" key="3">
    <source>
        <dbReference type="ARBA" id="ARBA00022553"/>
    </source>
</evidence>
<keyword evidence="4" id="KW-1133">Transmembrane helix</keyword>
<dbReference type="EC" id="2.7.13.3" evidence="2"/>
<dbReference type="InterPro" id="IPR036890">
    <property type="entry name" value="HATPase_C_sf"/>
</dbReference>